<keyword evidence="8" id="KW-1185">Reference proteome</keyword>
<organism evidence="7 8">
    <name type="scientific">Butyrivibrio hungatei</name>
    <dbReference type="NCBI Taxonomy" id="185008"/>
    <lineage>
        <taxon>Bacteria</taxon>
        <taxon>Bacillati</taxon>
        <taxon>Bacillota</taxon>
        <taxon>Clostridia</taxon>
        <taxon>Lachnospirales</taxon>
        <taxon>Lachnospiraceae</taxon>
        <taxon>Butyrivibrio</taxon>
    </lineage>
</organism>
<keyword evidence="5 6" id="KW-0472">Membrane</keyword>
<name>A0A1G5F5K3_9FIRM</name>
<protein>
    <submittedName>
        <fullName evidence="7">Energy-coupling factor transport system permease protein</fullName>
    </submittedName>
</protein>
<dbReference type="InterPro" id="IPR051611">
    <property type="entry name" value="ECF_transporter_component"/>
</dbReference>
<dbReference type="PANTHER" id="PTHR34857:SF2">
    <property type="entry name" value="SLL0384 PROTEIN"/>
    <property type="match status" value="1"/>
</dbReference>
<evidence type="ECO:0000256" key="5">
    <source>
        <dbReference type="ARBA" id="ARBA00023136"/>
    </source>
</evidence>
<proteinExistence type="predicted"/>
<dbReference type="AlphaFoldDB" id="A0A1G5F5K3"/>
<dbReference type="CDD" id="cd16914">
    <property type="entry name" value="EcfT"/>
    <property type="match status" value="1"/>
</dbReference>
<evidence type="ECO:0000313" key="8">
    <source>
        <dbReference type="Proteomes" id="UP000183047"/>
    </source>
</evidence>
<dbReference type="Pfam" id="PF02361">
    <property type="entry name" value="CbiQ"/>
    <property type="match status" value="1"/>
</dbReference>
<keyword evidence="2" id="KW-1003">Cell membrane</keyword>
<evidence type="ECO:0000256" key="6">
    <source>
        <dbReference type="SAM" id="Phobius"/>
    </source>
</evidence>
<dbReference type="RefSeq" id="WP_026667919.1">
    <property type="nucleotide sequence ID" value="NZ_FMUR01000013.1"/>
</dbReference>
<evidence type="ECO:0000256" key="1">
    <source>
        <dbReference type="ARBA" id="ARBA00004141"/>
    </source>
</evidence>
<dbReference type="OrthoDB" id="3730291at2"/>
<feature type="transmembrane region" description="Helical" evidence="6">
    <location>
        <begin position="90"/>
        <end position="113"/>
    </location>
</feature>
<gene>
    <name evidence="7" type="ORF">SAMN02910451_02268</name>
</gene>
<comment type="subcellular location">
    <subcellularLocation>
        <location evidence="1">Membrane</location>
        <topology evidence="1">Multi-pass membrane protein</topology>
    </subcellularLocation>
</comment>
<accession>A0A1G5F5K3</accession>
<sequence>MEFGVCSDKSKAFIRLDPRSKLLLLMAISIIMIGGTTVGIEGVLRIICAAIPFLLLLSIRQYKAATIYLLLLGTALFCEKQVAPYTHGMCNIILMMICGLITRFVAGYMMGWYTVKSTSVSEFITAMEHMHCPSFISIPISVMFRYFPTLSEEYKSINDAKRMRELGHPLKQPLTYVEYILVPLMMSTVRIADELSAASLSKGLSAGEKRTHICEIGIGSIDIVAIIGSITMFVLFLVY</sequence>
<reference evidence="8" key="1">
    <citation type="submission" date="2016-10" db="EMBL/GenBank/DDBJ databases">
        <authorList>
            <person name="Varghese N."/>
            <person name="Submissions S."/>
        </authorList>
    </citation>
    <scope>NUCLEOTIDE SEQUENCE [LARGE SCALE GENOMIC DNA]</scope>
    <source>
        <strain evidence="8">XBD2006</strain>
    </source>
</reference>
<feature type="transmembrane region" description="Helical" evidence="6">
    <location>
        <begin position="22"/>
        <end position="55"/>
    </location>
</feature>
<dbReference type="PANTHER" id="PTHR34857">
    <property type="entry name" value="SLL0384 PROTEIN"/>
    <property type="match status" value="1"/>
</dbReference>
<feature type="transmembrane region" description="Helical" evidence="6">
    <location>
        <begin position="213"/>
        <end position="238"/>
    </location>
</feature>
<keyword evidence="4 6" id="KW-1133">Transmembrane helix</keyword>
<keyword evidence="3 6" id="KW-0812">Transmembrane</keyword>
<dbReference type="InterPro" id="IPR003339">
    <property type="entry name" value="ABC/ECF_trnsptr_transmembrane"/>
</dbReference>
<evidence type="ECO:0000256" key="4">
    <source>
        <dbReference type="ARBA" id="ARBA00022989"/>
    </source>
</evidence>
<evidence type="ECO:0000256" key="2">
    <source>
        <dbReference type="ARBA" id="ARBA00022475"/>
    </source>
</evidence>
<dbReference type="GO" id="GO:0005886">
    <property type="term" value="C:plasma membrane"/>
    <property type="evidence" value="ECO:0007669"/>
    <property type="project" value="UniProtKB-ARBA"/>
</dbReference>
<dbReference type="Proteomes" id="UP000183047">
    <property type="component" value="Unassembled WGS sequence"/>
</dbReference>
<evidence type="ECO:0000256" key="3">
    <source>
        <dbReference type="ARBA" id="ARBA00022692"/>
    </source>
</evidence>
<evidence type="ECO:0000313" key="7">
    <source>
        <dbReference type="EMBL" id="SCY34515.1"/>
    </source>
</evidence>
<feature type="transmembrane region" description="Helical" evidence="6">
    <location>
        <begin position="61"/>
        <end position="78"/>
    </location>
</feature>
<dbReference type="EMBL" id="FMUR01000013">
    <property type="protein sequence ID" value="SCY34515.1"/>
    <property type="molecule type" value="Genomic_DNA"/>
</dbReference>